<feature type="non-terminal residue" evidence="1">
    <location>
        <position position="1"/>
    </location>
</feature>
<dbReference type="EMBL" id="MPDP01000057">
    <property type="protein sequence ID" value="KAK1487174.1"/>
    <property type="molecule type" value="Genomic_DNA"/>
</dbReference>
<dbReference type="AlphaFoldDB" id="A0AAI9Y669"/>
<dbReference type="Proteomes" id="UP001239213">
    <property type="component" value="Unassembled WGS sequence"/>
</dbReference>
<name>A0AAI9Y669_9PEZI</name>
<evidence type="ECO:0000313" key="1">
    <source>
        <dbReference type="EMBL" id="KAK1487174.1"/>
    </source>
</evidence>
<accession>A0AAI9Y669</accession>
<gene>
    <name evidence="1" type="ORF">CCUS01_03518</name>
</gene>
<organism evidence="1 2">
    <name type="scientific">Colletotrichum cuscutae</name>
    <dbReference type="NCBI Taxonomy" id="1209917"/>
    <lineage>
        <taxon>Eukaryota</taxon>
        <taxon>Fungi</taxon>
        <taxon>Dikarya</taxon>
        <taxon>Ascomycota</taxon>
        <taxon>Pezizomycotina</taxon>
        <taxon>Sordariomycetes</taxon>
        <taxon>Hypocreomycetidae</taxon>
        <taxon>Glomerellales</taxon>
        <taxon>Glomerellaceae</taxon>
        <taxon>Colletotrichum</taxon>
        <taxon>Colletotrichum acutatum species complex</taxon>
    </lineage>
</organism>
<keyword evidence="2" id="KW-1185">Reference proteome</keyword>
<sequence length="180" mass="19939">WAQYALALRSIARDKLPQPGPEPTPSGSTRALTGYFFGLGLGTTPDTAVASDAMLECFDTADAGHMPGTSALSSRPCLARRCFALHCAAGRRPLGRSECGQQDCCGTGRIHRGPRVRPKRPREINRHKLREPTLRNPSSTLCEPARAQQCTRRLYPVWTDRYRDSTDRTRHATTYGRTRG</sequence>
<evidence type="ECO:0000313" key="2">
    <source>
        <dbReference type="Proteomes" id="UP001239213"/>
    </source>
</evidence>
<proteinExistence type="predicted"/>
<comment type="caution">
    <text evidence="1">The sequence shown here is derived from an EMBL/GenBank/DDBJ whole genome shotgun (WGS) entry which is preliminary data.</text>
</comment>
<protein>
    <submittedName>
        <fullName evidence="1">Uncharacterized protein</fullName>
    </submittedName>
</protein>
<reference evidence="1" key="1">
    <citation type="submission" date="2016-11" db="EMBL/GenBank/DDBJ databases">
        <title>The genome sequence of Colletotrichum cuscutae.</title>
        <authorList>
            <person name="Baroncelli R."/>
        </authorList>
    </citation>
    <scope>NUCLEOTIDE SEQUENCE</scope>
    <source>
        <strain evidence="1">IMI 304802</strain>
    </source>
</reference>